<evidence type="ECO:0000256" key="5">
    <source>
        <dbReference type="SAM" id="Phobius"/>
    </source>
</evidence>
<evidence type="ECO:0000256" key="4">
    <source>
        <dbReference type="ARBA" id="ARBA00023136"/>
    </source>
</evidence>
<evidence type="ECO:0000313" key="6">
    <source>
        <dbReference type="EMBL" id="EGF98519.1"/>
    </source>
</evidence>
<evidence type="ECO:0000256" key="2">
    <source>
        <dbReference type="ARBA" id="ARBA00022692"/>
    </source>
</evidence>
<organism evidence="7">
    <name type="scientific">Melampsora larici-populina (strain 98AG31 / pathotype 3-4-7)</name>
    <name type="common">Poplar leaf rust fungus</name>
    <dbReference type="NCBI Taxonomy" id="747676"/>
    <lineage>
        <taxon>Eukaryota</taxon>
        <taxon>Fungi</taxon>
        <taxon>Dikarya</taxon>
        <taxon>Basidiomycota</taxon>
        <taxon>Pucciniomycotina</taxon>
        <taxon>Pucciniomycetes</taxon>
        <taxon>Pucciniales</taxon>
        <taxon>Melampsoraceae</taxon>
        <taxon>Melampsora</taxon>
    </lineage>
</organism>
<keyword evidence="2 5" id="KW-0812">Transmembrane</keyword>
<gene>
    <name evidence="6" type="ORF">MELLADRAFT_113479</name>
</gene>
<dbReference type="VEuPathDB" id="FungiDB:MELLADRAFT_113479"/>
<dbReference type="Proteomes" id="UP000001072">
    <property type="component" value="Unassembled WGS sequence"/>
</dbReference>
<evidence type="ECO:0000313" key="7">
    <source>
        <dbReference type="Proteomes" id="UP000001072"/>
    </source>
</evidence>
<dbReference type="GeneID" id="18924998"/>
<dbReference type="AlphaFoldDB" id="F4SA07"/>
<name>F4SA07_MELLP</name>
<protein>
    <submittedName>
        <fullName evidence="6">Uncharacterized protein</fullName>
    </submittedName>
</protein>
<dbReference type="OrthoDB" id="3222at2759"/>
<dbReference type="InterPro" id="IPR023271">
    <property type="entry name" value="Aquaporin-like"/>
</dbReference>
<dbReference type="InParanoid" id="F4SA07"/>
<evidence type="ECO:0000256" key="3">
    <source>
        <dbReference type="ARBA" id="ARBA00022989"/>
    </source>
</evidence>
<keyword evidence="7" id="KW-1185">Reference proteome</keyword>
<comment type="subcellular location">
    <subcellularLocation>
        <location evidence="1">Membrane</location>
        <topology evidence="1">Multi-pass membrane protein</topology>
    </subcellularLocation>
</comment>
<reference evidence="7" key="1">
    <citation type="journal article" date="2011" name="Proc. Natl. Acad. Sci. U.S.A.">
        <title>Obligate biotrophy features unraveled by the genomic analysis of rust fungi.</title>
        <authorList>
            <person name="Duplessis S."/>
            <person name="Cuomo C.A."/>
            <person name="Lin Y.-C."/>
            <person name="Aerts A."/>
            <person name="Tisserant E."/>
            <person name="Veneault-Fourrey C."/>
            <person name="Joly D.L."/>
            <person name="Hacquard S."/>
            <person name="Amselem J."/>
            <person name="Cantarel B.L."/>
            <person name="Chiu R."/>
            <person name="Coutinho P.M."/>
            <person name="Feau N."/>
            <person name="Field M."/>
            <person name="Frey P."/>
            <person name="Gelhaye E."/>
            <person name="Goldberg J."/>
            <person name="Grabherr M.G."/>
            <person name="Kodira C.D."/>
            <person name="Kohler A."/>
            <person name="Kuees U."/>
            <person name="Lindquist E.A."/>
            <person name="Lucas S.M."/>
            <person name="Mago R."/>
            <person name="Mauceli E."/>
            <person name="Morin E."/>
            <person name="Murat C."/>
            <person name="Pangilinan J.L."/>
            <person name="Park R."/>
            <person name="Pearson M."/>
            <person name="Quesneville H."/>
            <person name="Rouhier N."/>
            <person name="Sakthikumar S."/>
            <person name="Salamov A.A."/>
            <person name="Schmutz J."/>
            <person name="Selles B."/>
            <person name="Shapiro H."/>
            <person name="Tanguay P."/>
            <person name="Tuskan G.A."/>
            <person name="Henrissat B."/>
            <person name="Van de Peer Y."/>
            <person name="Rouze P."/>
            <person name="Ellis J.G."/>
            <person name="Dodds P.N."/>
            <person name="Schein J.E."/>
            <person name="Zhong S."/>
            <person name="Hamelin R.C."/>
            <person name="Grigoriev I.V."/>
            <person name="Szabo L.J."/>
            <person name="Martin F."/>
        </authorList>
    </citation>
    <scope>NUCLEOTIDE SEQUENCE [LARGE SCALE GENOMIC DNA]</scope>
    <source>
        <strain evidence="7">98AG31 / pathotype 3-4-7</strain>
    </source>
</reference>
<feature type="transmembrane region" description="Helical" evidence="5">
    <location>
        <begin position="69"/>
        <end position="88"/>
    </location>
</feature>
<sequence>MSIYSSKYSCPRMLGAHIFHDFPAIDVVPYLFSQLLGAVSAVLCVRGLHKAFISFNIGHSMLSVPTADHHSIIIGFGMTFFLGLFLGLATLKCNQQIGKVFVGGPGYIFWLALLSLGSIVIFEGDIFLNTAHGIGSWISTLILRDEVFLFSWTNIIIVFINIPAMMLGGVWFKLEGRQEDSKLELKEKPIELSECVVMG</sequence>
<dbReference type="HOGENOM" id="CLU_1372487_0_0_1"/>
<accession>F4SA07</accession>
<feature type="transmembrane region" description="Helical" evidence="5">
    <location>
        <begin position="27"/>
        <end position="49"/>
    </location>
</feature>
<dbReference type="SUPFAM" id="SSF81338">
    <property type="entry name" value="Aquaporin-like"/>
    <property type="match status" value="1"/>
</dbReference>
<feature type="transmembrane region" description="Helical" evidence="5">
    <location>
        <begin position="100"/>
        <end position="122"/>
    </location>
</feature>
<dbReference type="Gene3D" id="1.20.1080.10">
    <property type="entry name" value="Glycerol uptake facilitator protein"/>
    <property type="match status" value="1"/>
</dbReference>
<keyword evidence="4 5" id="KW-0472">Membrane</keyword>
<evidence type="ECO:0000256" key="1">
    <source>
        <dbReference type="ARBA" id="ARBA00004141"/>
    </source>
</evidence>
<keyword evidence="3 5" id="KW-1133">Transmembrane helix</keyword>
<dbReference type="RefSeq" id="XP_007418266.1">
    <property type="nucleotide sequence ID" value="XM_007418204.1"/>
</dbReference>
<feature type="transmembrane region" description="Helical" evidence="5">
    <location>
        <begin position="149"/>
        <end position="172"/>
    </location>
</feature>
<dbReference type="GO" id="GO:0016020">
    <property type="term" value="C:membrane"/>
    <property type="evidence" value="ECO:0007669"/>
    <property type="project" value="UniProtKB-SubCell"/>
</dbReference>
<proteinExistence type="predicted"/>
<dbReference type="EMBL" id="GL883175">
    <property type="protein sequence ID" value="EGF98519.1"/>
    <property type="molecule type" value="Genomic_DNA"/>
</dbReference>
<dbReference type="KEGG" id="mlr:MELLADRAFT_113479"/>